<dbReference type="AlphaFoldDB" id="A0A8S9QT06"/>
<organism evidence="2 3">
    <name type="scientific">Brassica cretica</name>
    <name type="common">Mustard</name>
    <dbReference type="NCBI Taxonomy" id="69181"/>
    <lineage>
        <taxon>Eukaryota</taxon>
        <taxon>Viridiplantae</taxon>
        <taxon>Streptophyta</taxon>
        <taxon>Embryophyta</taxon>
        <taxon>Tracheophyta</taxon>
        <taxon>Spermatophyta</taxon>
        <taxon>Magnoliopsida</taxon>
        <taxon>eudicotyledons</taxon>
        <taxon>Gunneridae</taxon>
        <taxon>Pentapetalae</taxon>
        <taxon>rosids</taxon>
        <taxon>malvids</taxon>
        <taxon>Brassicales</taxon>
        <taxon>Brassicaceae</taxon>
        <taxon>Brassiceae</taxon>
        <taxon>Brassica</taxon>
    </lineage>
</organism>
<proteinExistence type="predicted"/>
<reference evidence="2" key="1">
    <citation type="submission" date="2019-12" db="EMBL/GenBank/DDBJ databases">
        <title>Genome sequencing and annotation of Brassica cretica.</title>
        <authorList>
            <person name="Studholme D.J."/>
            <person name="Sarris P."/>
        </authorList>
    </citation>
    <scope>NUCLEOTIDE SEQUENCE</scope>
    <source>
        <strain evidence="2">PFS-109/04</strain>
        <tissue evidence="2">Leaf</tissue>
    </source>
</reference>
<evidence type="ECO:0000313" key="2">
    <source>
        <dbReference type="EMBL" id="KAF3554388.1"/>
    </source>
</evidence>
<name>A0A8S9QT06_BRACR</name>
<accession>A0A8S9QT06</accession>
<feature type="region of interest" description="Disordered" evidence="1">
    <location>
        <begin position="1"/>
        <end position="20"/>
    </location>
</feature>
<dbReference type="EMBL" id="QGKX02000996">
    <property type="protein sequence ID" value="KAF3554388.1"/>
    <property type="molecule type" value="Genomic_DNA"/>
</dbReference>
<comment type="caution">
    <text evidence="2">The sequence shown here is derived from an EMBL/GenBank/DDBJ whole genome shotgun (WGS) entry which is preliminary data.</text>
</comment>
<evidence type="ECO:0000256" key="1">
    <source>
        <dbReference type="SAM" id="MobiDB-lite"/>
    </source>
</evidence>
<dbReference type="Proteomes" id="UP000712600">
    <property type="component" value="Unassembled WGS sequence"/>
</dbReference>
<protein>
    <submittedName>
        <fullName evidence="2">Uncharacterized protein</fullName>
    </submittedName>
</protein>
<evidence type="ECO:0000313" key="3">
    <source>
        <dbReference type="Proteomes" id="UP000712600"/>
    </source>
</evidence>
<sequence>MSHLLQSAGPGTSLIHSDRRLVGGDGRLPVDFMVVAVAFFSGDFQLGLEYRSDEALYIKGEEGDVERNN</sequence>
<gene>
    <name evidence="2" type="ORF">F2Q69_00016058</name>
</gene>